<evidence type="ECO:0000256" key="3">
    <source>
        <dbReference type="ARBA" id="ARBA00022692"/>
    </source>
</evidence>
<sequence length="411" mass="45026">MTSKPNVTKALNVFSIKVGMVGLGFIATLLLTRWYSTEVMGRFFWILSVATLLSAMFRFGQENELIKQVARSDSTEKVNILTSKLLMLTFILSMASVLIAYLLAQSLSHRYVSAVIVGAITALISVIGYTLQAKGYANTQQVILNLPRLLVTVFALGGYVVFGTHHALESLIAPAFVTGLCIALCCYMFKGFRFKASSGLLLTHKKQTINYLFIGVSVVLMAEVATILLGAIGTPEQVAIFAVATRLAYLVIFILLAFNSVITPQFAQLYKQHKLRELIVCYQQARVYSFFIAIIMASVFYLLSKPLLALFGEAYIHGQTVLAVLLVTQVIKVYVGSAGQLLMMSGYAVIQRRCINMGVFVLIISCCVLIPFYGALGAAMATLLASTVNNLLALYFVNKYLSIPFSLAKSQ</sequence>
<evidence type="ECO:0000313" key="8">
    <source>
        <dbReference type="EMBL" id="TMP59071.1"/>
    </source>
</evidence>
<dbReference type="OrthoDB" id="5785171at2"/>
<feature type="transmembrane region" description="Helical" evidence="6">
    <location>
        <begin position="12"/>
        <end position="31"/>
    </location>
</feature>
<feature type="transmembrane region" description="Helical" evidence="6">
    <location>
        <begin position="143"/>
        <end position="165"/>
    </location>
</feature>
<name>A0A5S3XPC3_9GAMM</name>
<evidence type="ECO:0000256" key="1">
    <source>
        <dbReference type="ARBA" id="ARBA00004651"/>
    </source>
</evidence>
<dbReference type="AlphaFoldDB" id="A0A5S3XPC3"/>
<feature type="transmembrane region" description="Helical" evidence="6">
    <location>
        <begin position="355"/>
        <end position="373"/>
    </location>
</feature>
<accession>A0A5S3XPC3</accession>
<feature type="transmembrane region" description="Helical" evidence="6">
    <location>
        <begin position="81"/>
        <end position="104"/>
    </location>
</feature>
<gene>
    <name evidence="8" type="ORF">CWB96_10940</name>
    <name evidence="7" type="ORF">CWB97_03585</name>
</gene>
<feature type="transmembrane region" description="Helical" evidence="6">
    <location>
        <begin position="238"/>
        <end position="264"/>
    </location>
</feature>
<reference evidence="9 10" key="1">
    <citation type="submission" date="2017-12" db="EMBL/GenBank/DDBJ databases">
        <authorList>
            <person name="Paulsen S."/>
            <person name="Gram L.K."/>
        </authorList>
    </citation>
    <scope>NUCLEOTIDE SEQUENCE [LARGE SCALE GENOMIC DNA]</scope>
    <source>
        <strain evidence="8 10">S2231</strain>
        <strain evidence="7 9">S2233</strain>
    </source>
</reference>
<feature type="transmembrane region" description="Helical" evidence="6">
    <location>
        <begin position="43"/>
        <end position="60"/>
    </location>
</feature>
<evidence type="ECO:0000256" key="2">
    <source>
        <dbReference type="ARBA" id="ARBA00022475"/>
    </source>
</evidence>
<feature type="transmembrane region" description="Helical" evidence="6">
    <location>
        <begin position="285"/>
        <end position="303"/>
    </location>
</feature>
<dbReference type="InterPro" id="IPR002797">
    <property type="entry name" value="Polysacc_synth"/>
</dbReference>
<evidence type="ECO:0000313" key="7">
    <source>
        <dbReference type="EMBL" id="TMP45692.1"/>
    </source>
</evidence>
<keyword evidence="2" id="KW-1003">Cell membrane</keyword>
<comment type="caution">
    <text evidence="8">The sequence shown here is derived from an EMBL/GenBank/DDBJ whole genome shotgun (WGS) entry which is preliminary data.</text>
</comment>
<evidence type="ECO:0000256" key="4">
    <source>
        <dbReference type="ARBA" id="ARBA00022989"/>
    </source>
</evidence>
<protein>
    <recommendedName>
        <fullName evidence="11">Polysaccharide biosynthesis protein C-terminal domain-containing protein</fullName>
    </recommendedName>
</protein>
<feature type="transmembrane region" description="Helical" evidence="6">
    <location>
        <begin position="171"/>
        <end position="189"/>
    </location>
</feature>
<keyword evidence="5 6" id="KW-0472">Membrane</keyword>
<evidence type="ECO:0000256" key="6">
    <source>
        <dbReference type="SAM" id="Phobius"/>
    </source>
</evidence>
<feature type="transmembrane region" description="Helical" evidence="6">
    <location>
        <begin position="110"/>
        <end position="131"/>
    </location>
</feature>
<keyword evidence="9" id="KW-1185">Reference proteome</keyword>
<dbReference type="Pfam" id="PF01943">
    <property type="entry name" value="Polysacc_synt"/>
    <property type="match status" value="1"/>
</dbReference>
<keyword evidence="4 6" id="KW-1133">Transmembrane helix</keyword>
<dbReference type="Proteomes" id="UP000307706">
    <property type="component" value="Unassembled WGS sequence"/>
</dbReference>
<evidence type="ECO:0000256" key="5">
    <source>
        <dbReference type="ARBA" id="ARBA00023136"/>
    </source>
</evidence>
<dbReference type="PANTHER" id="PTHR30250:SF11">
    <property type="entry name" value="O-ANTIGEN TRANSPORTER-RELATED"/>
    <property type="match status" value="1"/>
</dbReference>
<keyword evidence="3 6" id="KW-0812">Transmembrane</keyword>
<feature type="transmembrane region" description="Helical" evidence="6">
    <location>
        <begin position="315"/>
        <end position="335"/>
    </location>
</feature>
<evidence type="ECO:0008006" key="11">
    <source>
        <dbReference type="Google" id="ProtNLM"/>
    </source>
</evidence>
<dbReference type="RefSeq" id="WP_138595071.1">
    <property type="nucleotide sequence ID" value="NZ_PNCK01000016.1"/>
</dbReference>
<dbReference type="Proteomes" id="UP000305730">
    <property type="component" value="Unassembled WGS sequence"/>
</dbReference>
<evidence type="ECO:0000313" key="9">
    <source>
        <dbReference type="Proteomes" id="UP000305730"/>
    </source>
</evidence>
<comment type="subcellular location">
    <subcellularLocation>
        <location evidence="1">Cell membrane</location>
        <topology evidence="1">Multi-pass membrane protein</topology>
    </subcellularLocation>
</comment>
<feature type="transmembrane region" description="Helical" evidence="6">
    <location>
        <begin position="209"/>
        <end position="232"/>
    </location>
</feature>
<reference evidence="8" key="3">
    <citation type="submission" date="2019-09" db="EMBL/GenBank/DDBJ databases">
        <title>Co-occurence of chitin degradation, pigmentation and bioactivity in marine Pseudoalteromonas.</title>
        <authorList>
            <person name="Sonnenschein E.C."/>
            <person name="Bech P.K."/>
        </authorList>
    </citation>
    <scope>NUCLEOTIDE SEQUENCE</scope>
    <source>
        <strain evidence="8">S2231</strain>
        <strain evidence="7 9">S2233</strain>
    </source>
</reference>
<organism evidence="8 10">
    <name type="scientific">Pseudoalteromonas citrea</name>
    <dbReference type="NCBI Taxonomy" id="43655"/>
    <lineage>
        <taxon>Bacteria</taxon>
        <taxon>Pseudomonadati</taxon>
        <taxon>Pseudomonadota</taxon>
        <taxon>Gammaproteobacteria</taxon>
        <taxon>Alteromonadales</taxon>
        <taxon>Pseudoalteromonadaceae</taxon>
        <taxon>Pseudoalteromonas</taxon>
    </lineage>
</organism>
<dbReference type="EMBL" id="PNCL01000050">
    <property type="protein sequence ID" value="TMP59071.1"/>
    <property type="molecule type" value="Genomic_DNA"/>
</dbReference>
<dbReference type="InterPro" id="IPR050833">
    <property type="entry name" value="Poly_Biosynth_Transport"/>
</dbReference>
<evidence type="ECO:0000313" key="10">
    <source>
        <dbReference type="Proteomes" id="UP000307706"/>
    </source>
</evidence>
<dbReference type="GO" id="GO:0005886">
    <property type="term" value="C:plasma membrane"/>
    <property type="evidence" value="ECO:0007669"/>
    <property type="project" value="UniProtKB-SubCell"/>
</dbReference>
<reference evidence="10" key="2">
    <citation type="submission" date="2019-06" db="EMBL/GenBank/DDBJ databases">
        <title>Co-occurence of chitin degradation, pigmentation and bioactivity in marine Pseudoalteromonas.</title>
        <authorList>
            <person name="Sonnenschein E.C."/>
            <person name="Bech P.K."/>
        </authorList>
    </citation>
    <scope>NUCLEOTIDE SEQUENCE [LARGE SCALE GENOMIC DNA]</scope>
    <source>
        <strain evidence="10">S2231</strain>
    </source>
</reference>
<dbReference type="PANTHER" id="PTHR30250">
    <property type="entry name" value="PST FAMILY PREDICTED COLANIC ACID TRANSPORTER"/>
    <property type="match status" value="1"/>
</dbReference>
<proteinExistence type="predicted"/>
<dbReference type="EMBL" id="PNCK01000016">
    <property type="protein sequence ID" value="TMP45692.1"/>
    <property type="molecule type" value="Genomic_DNA"/>
</dbReference>